<accession>A0A1M4ZLB6</accession>
<organism evidence="1 2">
    <name type="scientific">Chryseobacterium vrystaatense</name>
    <dbReference type="NCBI Taxonomy" id="307480"/>
    <lineage>
        <taxon>Bacteria</taxon>
        <taxon>Pseudomonadati</taxon>
        <taxon>Bacteroidota</taxon>
        <taxon>Flavobacteriia</taxon>
        <taxon>Flavobacteriales</taxon>
        <taxon>Weeksellaceae</taxon>
        <taxon>Chryseobacterium group</taxon>
        <taxon>Chryseobacterium</taxon>
    </lineage>
</organism>
<gene>
    <name evidence="1" type="ORF">SAMN02787073_1634</name>
</gene>
<sequence>MDIKHIFNETGVKKIYKLIVVSGQYQGDYIIEKPDGWSSADSVVNIDDELFNVKDFIIGDNEKIRFWQYAMPEAFKLIYNVYQEQRGEAHVIFKWLAVKDGVEYDLLQDNFEINFNKYSFQSGKSMPKIEIELIKSEARNKLANREETTIDLFDTKDLDENVITPVNTFTLGYKKGDKNLSNFYSYDISQPSSTGFNLNDHFLSFKRSDEYEFGDNTNEYAGIRPGVTHPVDQGPFVTTNITLKKIQIEISNMHLKFKKQSAGAPVVKLFAIVIGINYRQIYALEPSVIVVGSPNYSEIKIDYKKYPLIDPENLQPGQSLYFVFNSDTPFSYECLKTNTSIQITTNMESPLVKTTGIRLIEGLKQVVKNYTASSLNVVSKFLGSGGTFFNTSISTGVYLRGLGNLYTAGQKIKTSMKTMLTDGAAKLLTLGFDIIGSDVVVEDLRYFFKDIKSYDLSKKQYLAGYEIEPDKDVTFNSLLFGSKKYSTKIKDDIRNFITTAEFSTPITTVKNKFDKQTDLIIDEYKIQELIEDKSSSTNDNDDDLVMIDMVELVDYWDTGVFENTFHSEDGGNLLLTCNVTPFDTTMIQVGTEVQITEGINAGTWTVLDVSGNKIKLSMNFGITAGTSDTPIKYKISSLIKNRSLNDGFSAPAFIRNPETATNARHNPKYHMARWFPFFGSGLTKKKETDLIKVTNYKNEAKASMWARTQDLAYELSGPIVVGADEPIGRLRANSQTLFDGQTIKISYHNVTFEEFITLYENWRYGIGGDRMKSRGYISLNSPVGLLDVYPFGDGALSHSRKNNVLTIKGKVKGRSVEDPVLLSVIQINKNTLTVNFDYTADYVNPGIDIQMSVDGENWTTIHTAYNTKTVTFSEDLLLNFLTGNIVKFRIMVTTPEFYGRISNVLDIGWQFNDYRITEVRRTENIDCGYSELVFDIEGTASLDVEWTFNSSPGGGNSTCLDYNGLELVSFDSLYGPDFTEVKNTPLTVANEIKRFEIRVRNTDNFAFNPLNCQNTGTNSIVVIADVQAKFNNTVTAEERILFIQATTIKYY</sequence>
<protein>
    <submittedName>
        <fullName evidence="1">Uncharacterized protein</fullName>
    </submittedName>
</protein>
<dbReference type="RefSeq" id="WP_073172557.1">
    <property type="nucleotide sequence ID" value="NZ_FQVE01000002.1"/>
</dbReference>
<dbReference type="Proteomes" id="UP000184108">
    <property type="component" value="Unassembled WGS sequence"/>
</dbReference>
<evidence type="ECO:0000313" key="2">
    <source>
        <dbReference type="Proteomes" id="UP000184108"/>
    </source>
</evidence>
<dbReference type="AlphaFoldDB" id="A0A1M4ZLB6"/>
<dbReference type="EMBL" id="FQVE01000002">
    <property type="protein sequence ID" value="SHF18833.1"/>
    <property type="molecule type" value="Genomic_DNA"/>
</dbReference>
<name>A0A1M4ZLB6_9FLAO</name>
<proteinExistence type="predicted"/>
<reference evidence="2" key="1">
    <citation type="submission" date="2016-11" db="EMBL/GenBank/DDBJ databases">
        <authorList>
            <person name="Varghese N."/>
            <person name="Submissions S."/>
        </authorList>
    </citation>
    <scope>NUCLEOTIDE SEQUENCE [LARGE SCALE GENOMIC DNA]</scope>
    <source>
        <strain evidence="2">YR203</strain>
    </source>
</reference>
<evidence type="ECO:0000313" key="1">
    <source>
        <dbReference type="EMBL" id="SHF18833.1"/>
    </source>
</evidence>